<proteinExistence type="predicted"/>
<sequence>MAARIAIINEERCEPKKRRQECKKTCPVVKAGMPFDDAIQIINLQKDLDKDPTHGYEPNTFKLLRYFSWIKGCYTLRKPREVLKVIVTYQHFKLTAMQGEFTDSQIVLMLGEN</sequence>
<accession>A0AAD8Q1R8</accession>
<dbReference type="AlphaFoldDB" id="A0AAD8Q1R8"/>
<evidence type="ECO:0000259" key="1">
    <source>
        <dbReference type="Pfam" id="PF04068"/>
    </source>
</evidence>
<evidence type="ECO:0000313" key="3">
    <source>
        <dbReference type="Proteomes" id="UP001231189"/>
    </source>
</evidence>
<evidence type="ECO:0000313" key="2">
    <source>
        <dbReference type="EMBL" id="KAK1594270.1"/>
    </source>
</evidence>
<keyword evidence="3" id="KW-1185">Reference proteome</keyword>
<gene>
    <name evidence="2" type="ORF">QYE76_017641</name>
</gene>
<protein>
    <recommendedName>
        <fullName evidence="1">RNase L inhibitor RLI-like possible metal-binding domain-containing protein</fullName>
    </recommendedName>
</protein>
<organism evidence="2 3">
    <name type="scientific">Lolium multiflorum</name>
    <name type="common">Italian ryegrass</name>
    <name type="synonym">Lolium perenne subsp. multiflorum</name>
    <dbReference type="NCBI Taxonomy" id="4521"/>
    <lineage>
        <taxon>Eukaryota</taxon>
        <taxon>Viridiplantae</taxon>
        <taxon>Streptophyta</taxon>
        <taxon>Embryophyta</taxon>
        <taxon>Tracheophyta</taxon>
        <taxon>Spermatophyta</taxon>
        <taxon>Magnoliopsida</taxon>
        <taxon>Liliopsida</taxon>
        <taxon>Poales</taxon>
        <taxon>Poaceae</taxon>
        <taxon>BOP clade</taxon>
        <taxon>Pooideae</taxon>
        <taxon>Poodae</taxon>
        <taxon>Poeae</taxon>
        <taxon>Poeae Chloroplast Group 2 (Poeae type)</taxon>
        <taxon>Loliodinae</taxon>
        <taxon>Loliinae</taxon>
        <taxon>Lolium</taxon>
    </lineage>
</organism>
<dbReference type="EMBL" id="JAUUTY010000705">
    <property type="protein sequence ID" value="KAK1594270.1"/>
    <property type="molecule type" value="Genomic_DNA"/>
</dbReference>
<comment type="caution">
    <text evidence="2">The sequence shown here is derived from an EMBL/GenBank/DDBJ whole genome shotgun (WGS) entry which is preliminary data.</text>
</comment>
<name>A0AAD8Q1R8_LOLMU</name>
<dbReference type="Proteomes" id="UP001231189">
    <property type="component" value="Unassembled WGS sequence"/>
</dbReference>
<feature type="domain" description="RNase L inhibitor RLI-like possible metal-binding" evidence="1">
    <location>
        <begin position="4"/>
        <end position="32"/>
    </location>
</feature>
<reference evidence="2" key="1">
    <citation type="submission" date="2023-07" db="EMBL/GenBank/DDBJ databases">
        <title>A chromosome-level genome assembly of Lolium multiflorum.</title>
        <authorList>
            <person name="Chen Y."/>
            <person name="Copetti D."/>
            <person name="Kolliker R."/>
            <person name="Studer B."/>
        </authorList>
    </citation>
    <scope>NUCLEOTIDE SEQUENCE</scope>
    <source>
        <strain evidence="2">02402/16</strain>
        <tissue evidence="2">Leaf</tissue>
    </source>
</reference>
<dbReference type="InterPro" id="IPR007209">
    <property type="entry name" value="RNaseL-inhib-like_metal-bd_dom"/>
</dbReference>
<dbReference type="Pfam" id="PF04068">
    <property type="entry name" value="Fer4_RLI"/>
    <property type="match status" value="1"/>
</dbReference>
<dbReference type="PANTHER" id="PTHR19248">
    <property type="entry name" value="ATP-BINDING TRANSPORT PROTEIN-RELATED"/>
    <property type="match status" value="1"/>
</dbReference>
<dbReference type="InterPro" id="IPR013283">
    <property type="entry name" value="RLI1"/>
</dbReference>